<evidence type="ECO:0000256" key="4">
    <source>
        <dbReference type="ARBA" id="ARBA00022989"/>
    </source>
</evidence>
<keyword evidence="3 6" id="KW-0812">Transmembrane</keyword>
<feature type="transmembrane region" description="Helical" evidence="6">
    <location>
        <begin position="149"/>
        <end position="173"/>
    </location>
</feature>
<dbReference type="EMBL" id="LS483452">
    <property type="protein sequence ID" value="SQH78238.1"/>
    <property type="molecule type" value="Genomic_DNA"/>
</dbReference>
<evidence type="ECO:0000313" key="8">
    <source>
        <dbReference type="EMBL" id="SQH78238.1"/>
    </source>
</evidence>
<organism evidence="8 9">
    <name type="scientific">Shewanella benthica</name>
    <dbReference type="NCBI Taxonomy" id="43661"/>
    <lineage>
        <taxon>Bacteria</taxon>
        <taxon>Pseudomonadati</taxon>
        <taxon>Pseudomonadota</taxon>
        <taxon>Gammaproteobacteria</taxon>
        <taxon>Alteromonadales</taxon>
        <taxon>Shewanellaceae</taxon>
        <taxon>Shewanella</taxon>
    </lineage>
</organism>
<feature type="transmembrane region" description="Helical" evidence="6">
    <location>
        <begin position="52"/>
        <end position="74"/>
    </location>
</feature>
<evidence type="ECO:0000256" key="5">
    <source>
        <dbReference type="ARBA" id="ARBA00023136"/>
    </source>
</evidence>
<protein>
    <recommendedName>
        <fullName evidence="7">Cytochrome b561 bacterial/Ni-hydrogenase domain-containing protein</fullName>
    </recommendedName>
</protein>
<name>A0A330M7U5_9GAMM</name>
<sequence>MANSSSVLSRLLAKLVDYQHVCIIILCVFLISSSGWILMGRGLRNSASIWDYLHVYLGLVTAGLSVSMLITHCVRGQWRQMFPWLLADFSQLSKDLSGLVKGRIPVAGGRGLFSCIEGMGILLLVGVGFSGVIWFFLQGSTDALVWRGYHILLVKGFIGFILIHVFCACLHLVDFIRN</sequence>
<dbReference type="RefSeq" id="WP_112353840.1">
    <property type="nucleotide sequence ID" value="NZ_LS483452.1"/>
</dbReference>
<evidence type="ECO:0000256" key="6">
    <source>
        <dbReference type="SAM" id="Phobius"/>
    </source>
</evidence>
<proteinExistence type="predicted"/>
<feature type="transmembrane region" description="Helical" evidence="6">
    <location>
        <begin position="21"/>
        <end position="40"/>
    </location>
</feature>
<dbReference type="InterPro" id="IPR011577">
    <property type="entry name" value="Cyt_b561_bac/Ni-Hgenase"/>
</dbReference>
<feature type="domain" description="Cytochrome b561 bacterial/Ni-hydrogenase" evidence="7">
    <location>
        <begin position="20"/>
        <end position="171"/>
    </location>
</feature>
<evidence type="ECO:0000256" key="2">
    <source>
        <dbReference type="ARBA" id="ARBA00022475"/>
    </source>
</evidence>
<dbReference type="InterPro" id="IPR016174">
    <property type="entry name" value="Di-haem_cyt_TM"/>
</dbReference>
<accession>A0A330M7U5</accession>
<comment type="subcellular location">
    <subcellularLocation>
        <location evidence="1">Cell membrane</location>
        <topology evidence="1">Multi-pass membrane protein</topology>
    </subcellularLocation>
</comment>
<evidence type="ECO:0000259" key="7">
    <source>
        <dbReference type="Pfam" id="PF01292"/>
    </source>
</evidence>
<dbReference type="GO" id="GO:0022904">
    <property type="term" value="P:respiratory electron transport chain"/>
    <property type="evidence" value="ECO:0007669"/>
    <property type="project" value="InterPro"/>
</dbReference>
<evidence type="ECO:0000313" key="9">
    <source>
        <dbReference type="Proteomes" id="UP000250123"/>
    </source>
</evidence>
<keyword evidence="2" id="KW-1003">Cell membrane</keyword>
<dbReference type="GO" id="GO:0005886">
    <property type="term" value="C:plasma membrane"/>
    <property type="evidence" value="ECO:0007669"/>
    <property type="project" value="UniProtKB-SubCell"/>
</dbReference>
<dbReference type="OrthoDB" id="6265126at2"/>
<dbReference type="GO" id="GO:0009055">
    <property type="term" value="F:electron transfer activity"/>
    <property type="evidence" value="ECO:0007669"/>
    <property type="project" value="InterPro"/>
</dbReference>
<reference evidence="9" key="1">
    <citation type="submission" date="2018-06" db="EMBL/GenBank/DDBJ databases">
        <authorList>
            <person name="Cea G.-C."/>
            <person name="William W."/>
        </authorList>
    </citation>
    <scope>NUCLEOTIDE SEQUENCE [LARGE SCALE GENOMIC DNA]</scope>
    <source>
        <strain evidence="9">DB21MT-2</strain>
    </source>
</reference>
<keyword evidence="4 6" id="KW-1133">Transmembrane helix</keyword>
<evidence type="ECO:0000256" key="1">
    <source>
        <dbReference type="ARBA" id="ARBA00004651"/>
    </source>
</evidence>
<feature type="transmembrane region" description="Helical" evidence="6">
    <location>
        <begin position="111"/>
        <end position="137"/>
    </location>
</feature>
<evidence type="ECO:0000256" key="3">
    <source>
        <dbReference type="ARBA" id="ARBA00022692"/>
    </source>
</evidence>
<dbReference type="Proteomes" id="UP000250123">
    <property type="component" value="Chromosome SHEWBE"/>
</dbReference>
<dbReference type="KEGG" id="sbk:SHEWBE_4278"/>
<keyword evidence="5 6" id="KW-0472">Membrane</keyword>
<dbReference type="SUPFAM" id="SSF81342">
    <property type="entry name" value="Transmembrane di-heme cytochromes"/>
    <property type="match status" value="1"/>
</dbReference>
<gene>
    <name evidence="8" type="ORF">SHEWBE_4278</name>
</gene>
<dbReference type="Pfam" id="PF01292">
    <property type="entry name" value="Ni_hydr_CYTB"/>
    <property type="match status" value="1"/>
</dbReference>
<dbReference type="AlphaFoldDB" id="A0A330M7U5"/>